<dbReference type="SUPFAM" id="SSF51445">
    <property type="entry name" value="(Trans)glycosidases"/>
    <property type="match status" value="1"/>
</dbReference>
<dbReference type="EMBL" id="DSDK01000013">
    <property type="protein sequence ID" value="HDR50031.1"/>
    <property type="molecule type" value="Genomic_DNA"/>
</dbReference>
<keyword evidence="5" id="KW-0378">Hydrolase</keyword>
<dbReference type="GO" id="GO:0005764">
    <property type="term" value="C:lysosome"/>
    <property type="evidence" value="ECO:0007669"/>
    <property type="project" value="TreeGrafter"/>
</dbReference>
<gene>
    <name evidence="9" type="ORF">ENN90_00210</name>
</gene>
<name>A0A831PPH8_9BACT</name>
<keyword evidence="4" id="KW-0732">Signal</keyword>
<comment type="function">
    <text evidence="1">Alpha-L-fucosidase is responsible for hydrolyzing the alpha-1,6-linked fucose joined to the reducing-end N-acetylglucosamine of the carbohydrate moieties of glycoproteins.</text>
</comment>
<evidence type="ECO:0000313" key="9">
    <source>
        <dbReference type="EMBL" id="HDR50031.1"/>
    </source>
</evidence>
<comment type="caution">
    <text evidence="9">The sequence shown here is derived from an EMBL/GenBank/DDBJ whole genome shotgun (WGS) entry which is preliminary data.</text>
</comment>
<dbReference type="InterPro" id="IPR000933">
    <property type="entry name" value="Glyco_hydro_29"/>
</dbReference>
<dbReference type="InterPro" id="IPR016286">
    <property type="entry name" value="FUC_metazoa-typ"/>
</dbReference>
<dbReference type="InterPro" id="IPR017853">
    <property type="entry name" value="GH"/>
</dbReference>
<protein>
    <recommendedName>
        <fullName evidence="3">alpha-L-fucosidase</fullName>
        <ecNumber evidence="3">3.2.1.51</ecNumber>
    </recommendedName>
</protein>
<dbReference type="GO" id="GO:0016139">
    <property type="term" value="P:glycoside catabolic process"/>
    <property type="evidence" value="ECO:0007669"/>
    <property type="project" value="TreeGrafter"/>
</dbReference>
<dbReference type="PROSITE" id="PS51257">
    <property type="entry name" value="PROKAR_LIPOPROTEIN"/>
    <property type="match status" value="1"/>
</dbReference>
<dbReference type="GO" id="GO:0006004">
    <property type="term" value="P:fucose metabolic process"/>
    <property type="evidence" value="ECO:0007669"/>
    <property type="project" value="InterPro"/>
</dbReference>
<evidence type="ECO:0000256" key="2">
    <source>
        <dbReference type="ARBA" id="ARBA00007951"/>
    </source>
</evidence>
<dbReference type="PANTHER" id="PTHR10030:SF37">
    <property type="entry name" value="ALPHA-L-FUCOSIDASE-RELATED"/>
    <property type="match status" value="1"/>
</dbReference>
<evidence type="ECO:0000256" key="3">
    <source>
        <dbReference type="ARBA" id="ARBA00012662"/>
    </source>
</evidence>
<dbReference type="Gene3D" id="2.60.40.1180">
    <property type="entry name" value="Golgi alpha-mannosidase II"/>
    <property type="match status" value="1"/>
</dbReference>
<keyword evidence="6" id="KW-0326">Glycosidase</keyword>
<dbReference type="InterPro" id="IPR057739">
    <property type="entry name" value="Glyco_hydro_29_N"/>
</dbReference>
<organism evidence="9">
    <name type="scientific">Mariniphaga anaerophila</name>
    <dbReference type="NCBI Taxonomy" id="1484053"/>
    <lineage>
        <taxon>Bacteria</taxon>
        <taxon>Pseudomonadati</taxon>
        <taxon>Bacteroidota</taxon>
        <taxon>Bacteroidia</taxon>
        <taxon>Marinilabiliales</taxon>
        <taxon>Prolixibacteraceae</taxon>
        <taxon>Mariniphaga</taxon>
    </lineage>
</organism>
<dbReference type="Pfam" id="PF01120">
    <property type="entry name" value="Alpha_L_fucos"/>
    <property type="match status" value="1"/>
</dbReference>
<dbReference type="InterPro" id="IPR031919">
    <property type="entry name" value="Fucosidase_C"/>
</dbReference>
<feature type="domain" description="Alpha-L-fucosidase C-terminal" evidence="8">
    <location>
        <begin position="426"/>
        <end position="505"/>
    </location>
</feature>
<dbReference type="PRINTS" id="PR00741">
    <property type="entry name" value="GLHYDRLASE29"/>
</dbReference>
<dbReference type="Gene3D" id="3.20.20.80">
    <property type="entry name" value="Glycosidases"/>
    <property type="match status" value="1"/>
</dbReference>
<evidence type="ECO:0000256" key="1">
    <source>
        <dbReference type="ARBA" id="ARBA00004071"/>
    </source>
</evidence>
<dbReference type="InterPro" id="IPR013780">
    <property type="entry name" value="Glyco_hydro_b"/>
</dbReference>
<proteinExistence type="inferred from homology"/>
<dbReference type="AlphaFoldDB" id="A0A831PPH8"/>
<reference evidence="9" key="1">
    <citation type="journal article" date="2020" name="mSystems">
        <title>Genome- and Community-Level Interaction Insights into Carbon Utilization and Element Cycling Functions of Hydrothermarchaeota in Hydrothermal Sediment.</title>
        <authorList>
            <person name="Zhou Z."/>
            <person name="Liu Y."/>
            <person name="Xu W."/>
            <person name="Pan J."/>
            <person name="Luo Z.H."/>
            <person name="Li M."/>
        </authorList>
    </citation>
    <scope>NUCLEOTIDE SEQUENCE [LARGE SCALE GENOMIC DNA]</scope>
    <source>
        <strain evidence="9">SpSt-1217</strain>
    </source>
</reference>
<dbReference type="SMART" id="SM00812">
    <property type="entry name" value="Alpha_L_fucos"/>
    <property type="match status" value="1"/>
</dbReference>
<evidence type="ECO:0000259" key="7">
    <source>
        <dbReference type="Pfam" id="PF01120"/>
    </source>
</evidence>
<dbReference type="PIRSF" id="PIRSF001092">
    <property type="entry name" value="Alpha-L-fucosidase"/>
    <property type="match status" value="1"/>
</dbReference>
<evidence type="ECO:0000256" key="5">
    <source>
        <dbReference type="ARBA" id="ARBA00022801"/>
    </source>
</evidence>
<evidence type="ECO:0000256" key="6">
    <source>
        <dbReference type="ARBA" id="ARBA00023295"/>
    </source>
</evidence>
<dbReference type="EC" id="3.2.1.51" evidence="3"/>
<dbReference type="PANTHER" id="PTHR10030">
    <property type="entry name" value="ALPHA-L-FUCOSIDASE"/>
    <property type="match status" value="1"/>
</dbReference>
<dbReference type="GO" id="GO:0004560">
    <property type="term" value="F:alpha-L-fucosidase activity"/>
    <property type="evidence" value="ECO:0007669"/>
    <property type="project" value="InterPro"/>
</dbReference>
<sequence length="509" mass="59361">MNNKLLYFVLAPIILFGCGTAGKKQVEEIEKPKYEESWESLARHNEEPDWFQDAKFGIYFHWGVYSVPAYGDEWYPRWMHFESRDEYKHHLKKYGHPSEFGYHDFVPMFKAENFNAEEWAELFKKAGARFAGPVAEHHDGFSMWDSDVTPWNAKDKGPLKDITGELEKSVKSRGMKFITTFHHAKNLQRHDSIPSGPRNLPYRNSHYPFFKDMPPSKDDPELSYLYGNIPEDQWFEEVWFGKLKEVIDKYQPDIMWFDSWLDQIPESYRQKYCAYYLNEAQKWNKEVVIVRKQDDLPLDVSVDDLEKSRKNELGEKVWMTDETVSTGSWCYTENLQIKPTKDVLHVLIDIVSKNGVLLLNISPMANGTIPEDQKNVLLTMGDWLAEYGESIYETRPWYTYGEGPTKEPEGHFRNREEFLKIKYSAADIRYTTKGDVIYATLLGWPGNNTDVILSSFSKKEWENSREIKNVSILGSGQQIKYTVDDGGLKITTPDAPVNEMAVVFKIEME</sequence>
<comment type="similarity">
    <text evidence="2">Belongs to the glycosyl hydrolase 29 family.</text>
</comment>
<feature type="domain" description="Glycoside hydrolase family 29 N-terminal" evidence="7">
    <location>
        <begin position="26"/>
        <end position="389"/>
    </location>
</feature>
<dbReference type="Proteomes" id="UP000886047">
    <property type="component" value="Unassembled WGS sequence"/>
</dbReference>
<accession>A0A831PPH8</accession>
<evidence type="ECO:0000259" key="8">
    <source>
        <dbReference type="Pfam" id="PF16757"/>
    </source>
</evidence>
<dbReference type="Pfam" id="PF16757">
    <property type="entry name" value="Fucosidase_C"/>
    <property type="match status" value="1"/>
</dbReference>
<evidence type="ECO:0000256" key="4">
    <source>
        <dbReference type="ARBA" id="ARBA00022729"/>
    </source>
</evidence>